<evidence type="ECO:0000313" key="2">
    <source>
        <dbReference type="EMBL" id="ODM21727.1"/>
    </source>
</evidence>
<keyword evidence="3" id="KW-1185">Reference proteome</keyword>
<reference evidence="2 3" key="1">
    <citation type="journal article" date="2016" name="BMC Genomics">
        <title>Comparative genomic and transcriptomic analyses of the Fuzhuan brick tea-fermentation fungus Aspergillus cristatus.</title>
        <authorList>
            <person name="Ge Y."/>
            <person name="Wang Y."/>
            <person name="Liu Y."/>
            <person name="Tan Y."/>
            <person name="Ren X."/>
            <person name="Zhang X."/>
            <person name="Hyde K.D."/>
            <person name="Liu Y."/>
            <person name="Liu Z."/>
        </authorList>
    </citation>
    <scope>NUCLEOTIDE SEQUENCE [LARGE SCALE GENOMIC DNA]</scope>
    <source>
        <strain evidence="2 3">GZAAS20.1005</strain>
    </source>
</reference>
<dbReference type="EMBL" id="JXNT01000002">
    <property type="protein sequence ID" value="ODM21727.1"/>
    <property type="molecule type" value="Genomic_DNA"/>
</dbReference>
<protein>
    <submittedName>
        <fullName evidence="2">Uncharacterized protein</fullName>
    </submittedName>
</protein>
<evidence type="ECO:0000256" key="1">
    <source>
        <dbReference type="SAM" id="MobiDB-lite"/>
    </source>
</evidence>
<dbReference type="Proteomes" id="UP000094569">
    <property type="component" value="Unassembled WGS sequence"/>
</dbReference>
<dbReference type="OrthoDB" id="4363600at2759"/>
<feature type="compositionally biased region" description="Basic and acidic residues" evidence="1">
    <location>
        <begin position="89"/>
        <end position="105"/>
    </location>
</feature>
<accession>A0A1E3BLE7</accession>
<name>A0A1E3BLE7_ASPCR</name>
<dbReference type="STRING" id="573508.A0A1E3BLE7"/>
<feature type="compositionally biased region" description="Polar residues" evidence="1">
    <location>
        <begin position="1"/>
        <end position="14"/>
    </location>
</feature>
<comment type="caution">
    <text evidence="2">The sequence shown here is derived from an EMBL/GenBank/DDBJ whole genome shotgun (WGS) entry which is preliminary data.</text>
</comment>
<feature type="region of interest" description="Disordered" evidence="1">
    <location>
        <begin position="1"/>
        <end position="33"/>
    </location>
</feature>
<dbReference type="VEuPathDB" id="FungiDB:SI65_02571"/>
<proteinExistence type="predicted"/>
<organism evidence="2 3">
    <name type="scientific">Aspergillus cristatus</name>
    <name type="common">Chinese Fuzhuan brick tea-fermentation fungus</name>
    <name type="synonym">Eurotium cristatum</name>
    <dbReference type="NCBI Taxonomy" id="573508"/>
    <lineage>
        <taxon>Eukaryota</taxon>
        <taxon>Fungi</taxon>
        <taxon>Dikarya</taxon>
        <taxon>Ascomycota</taxon>
        <taxon>Pezizomycotina</taxon>
        <taxon>Eurotiomycetes</taxon>
        <taxon>Eurotiomycetidae</taxon>
        <taxon>Eurotiales</taxon>
        <taxon>Aspergillaceae</taxon>
        <taxon>Aspergillus</taxon>
        <taxon>Aspergillus subgen. Aspergillus</taxon>
    </lineage>
</organism>
<evidence type="ECO:0000313" key="3">
    <source>
        <dbReference type="Proteomes" id="UP000094569"/>
    </source>
</evidence>
<dbReference type="AlphaFoldDB" id="A0A1E3BLE7"/>
<sequence length="595" mass="68140">MSQETSQHDNNANHVTGEDPVPRMRIRSRRPADPMAFLFKIKRNRQAIVDSQKPESVESSSSSCEDTFLISESEEEVESLDGNQAQDKQAVEDKHKNSNDDSNREVVSDLFKKGEPSKPQAQDSNDSTSVSAFAARVIHPWHIVDYHLYLLQIEGKKDLTARRNGILLRDGVECRSLYYDEMFEDDTFDPDLVGPEPSILFAALPVPEHHIKFNGAAYVLEYDWNLRTLCARHFAWVPEDLRNIECVWNEGIIIYCVPIVEMIDVMKTALEQRYRRLEFLSTNPRCTTSYVAHDDPGMELVVAYSFCQFAVDFAEALIPEETGEGIEIFKSELEEIMEEIRLTLQRASYRAWFAVREGLSMEKFSHKVHFDRYLNDLFTYNKSVEEGSLRGKKWHAPGLDTCKKIRDNDAMKRRASNERRLKDLFAPFDQDEHKERQERAFQEMLANADKSQADALIEEPLQAPLTPLWGELNFDEFEMSPGSPVVVHSAPLQDDGLEITEYHHAPLLRLLNNVLDLVQEQPELDTLENRGRFGALLTEMGICVVKDTLDLFSIAPQQGFDNDNWSLVVHDEASNEEDEELTAPVCRLLPSPILD</sequence>
<feature type="region of interest" description="Disordered" evidence="1">
    <location>
        <begin position="47"/>
        <end position="105"/>
    </location>
</feature>
<gene>
    <name evidence="2" type="ORF">SI65_02571</name>
</gene>